<evidence type="ECO:0000313" key="18">
    <source>
        <dbReference type="EMBL" id="PJF42677.1"/>
    </source>
</evidence>
<evidence type="ECO:0000259" key="16">
    <source>
        <dbReference type="Pfam" id="PF00156"/>
    </source>
</evidence>
<dbReference type="GO" id="GO:0004422">
    <property type="term" value="F:hypoxanthine phosphoribosyltransferase activity"/>
    <property type="evidence" value="ECO:0007669"/>
    <property type="project" value="InterPro"/>
</dbReference>
<dbReference type="InterPro" id="IPR050408">
    <property type="entry name" value="HGPRT"/>
</dbReference>
<evidence type="ECO:0000256" key="15">
    <source>
        <dbReference type="RuleBase" id="RU364099"/>
    </source>
</evidence>
<comment type="pathway">
    <text evidence="4">Purine metabolism; GMP biosynthesis via salvage pathway; GMP from guanine: step 1/1.</text>
</comment>
<dbReference type="UniPathway" id="UPA00591">
    <property type="reaction ID" value="UER00648"/>
</dbReference>
<comment type="cofactor">
    <cofactor evidence="1 15">
        <name>Mg(2+)</name>
        <dbReference type="ChEBI" id="CHEBI:18420"/>
    </cofactor>
</comment>
<dbReference type="NCBIfam" id="TIGR01203">
    <property type="entry name" value="HGPRTase"/>
    <property type="match status" value="1"/>
</dbReference>
<evidence type="ECO:0000256" key="5">
    <source>
        <dbReference type="ARBA" id="ARBA00008391"/>
    </source>
</evidence>
<comment type="catalytic activity">
    <reaction evidence="14">
        <text>IMP + diphosphate = hypoxanthine + 5-phospho-alpha-D-ribose 1-diphosphate</text>
        <dbReference type="Rhea" id="RHEA:17973"/>
        <dbReference type="ChEBI" id="CHEBI:17368"/>
        <dbReference type="ChEBI" id="CHEBI:33019"/>
        <dbReference type="ChEBI" id="CHEBI:58017"/>
        <dbReference type="ChEBI" id="CHEBI:58053"/>
        <dbReference type="EC" id="2.4.2.8"/>
    </reaction>
    <physiologicalReaction direction="right-to-left" evidence="14">
        <dbReference type="Rhea" id="RHEA:17975"/>
    </physiologicalReaction>
</comment>
<dbReference type="GO" id="GO:0032263">
    <property type="term" value="P:GMP salvage"/>
    <property type="evidence" value="ECO:0007669"/>
    <property type="project" value="TreeGrafter"/>
</dbReference>
<dbReference type="CDD" id="cd06223">
    <property type="entry name" value="PRTases_typeI"/>
    <property type="match status" value="1"/>
</dbReference>
<dbReference type="Gene3D" id="3.40.50.2020">
    <property type="match status" value="1"/>
</dbReference>
<dbReference type="InterPro" id="IPR029057">
    <property type="entry name" value="PRTase-like"/>
</dbReference>
<gene>
    <name evidence="17" type="primary">hpt</name>
    <name evidence="17" type="ORF">CUN49_13610</name>
    <name evidence="18" type="ORF">CUN50_03165</name>
</gene>
<dbReference type="EMBL" id="PGTL01000011">
    <property type="protein sequence ID" value="PJF42677.1"/>
    <property type="molecule type" value="Genomic_DNA"/>
</dbReference>
<dbReference type="GO" id="GO:0000287">
    <property type="term" value="F:magnesium ion binding"/>
    <property type="evidence" value="ECO:0007669"/>
    <property type="project" value="TreeGrafter"/>
</dbReference>
<dbReference type="EMBL" id="PGTM01000260">
    <property type="protein sequence ID" value="PJF34838.1"/>
    <property type="molecule type" value="Genomic_DNA"/>
</dbReference>
<name>A0A2M8PB98_9CHLR</name>
<proteinExistence type="inferred from homology"/>
<keyword evidence="12 15" id="KW-0460">Magnesium</keyword>
<evidence type="ECO:0000256" key="3">
    <source>
        <dbReference type="ARBA" id="ARBA00004669"/>
    </source>
</evidence>
<keyword evidence="10 15" id="KW-0660">Purine salvage</keyword>
<keyword evidence="7 15" id="KW-0328">Glycosyltransferase</keyword>
<comment type="pathway">
    <text evidence="3 15">Purine metabolism; IMP biosynthesis via salvage pathway; IMP from hypoxanthine: step 1/1.</text>
</comment>
<dbReference type="GO" id="GO:0000166">
    <property type="term" value="F:nucleotide binding"/>
    <property type="evidence" value="ECO:0007669"/>
    <property type="project" value="UniProtKB-KW"/>
</dbReference>
<comment type="catalytic activity">
    <reaction evidence="13">
        <text>GMP + diphosphate = guanine + 5-phospho-alpha-D-ribose 1-diphosphate</text>
        <dbReference type="Rhea" id="RHEA:25424"/>
        <dbReference type="ChEBI" id="CHEBI:16235"/>
        <dbReference type="ChEBI" id="CHEBI:33019"/>
        <dbReference type="ChEBI" id="CHEBI:58017"/>
        <dbReference type="ChEBI" id="CHEBI:58115"/>
        <dbReference type="EC" id="2.4.2.8"/>
    </reaction>
    <physiologicalReaction direction="right-to-left" evidence="13">
        <dbReference type="Rhea" id="RHEA:25426"/>
    </physiologicalReaction>
</comment>
<keyword evidence="11 15" id="KW-0547">Nucleotide-binding</keyword>
<feature type="domain" description="Phosphoribosyltransferase" evidence="16">
    <location>
        <begin position="18"/>
        <end position="163"/>
    </location>
</feature>
<evidence type="ECO:0000256" key="9">
    <source>
        <dbReference type="ARBA" id="ARBA00022723"/>
    </source>
</evidence>
<keyword evidence="9 15" id="KW-0479">Metal-binding</keyword>
<dbReference type="FunFam" id="3.40.50.2020:FF:000006">
    <property type="entry name" value="Hypoxanthine phosphoribosyltransferase"/>
    <property type="match status" value="1"/>
</dbReference>
<comment type="similarity">
    <text evidence="5 15">Belongs to the purine/pyrimidine phosphoribosyltransferase family.</text>
</comment>
<dbReference type="AlphaFoldDB" id="A0A2M8PB98"/>
<organism evidence="17 20">
    <name type="scientific">Candidatus Thermofonsia Clade 1 bacterium</name>
    <dbReference type="NCBI Taxonomy" id="2364210"/>
    <lineage>
        <taxon>Bacteria</taxon>
        <taxon>Bacillati</taxon>
        <taxon>Chloroflexota</taxon>
        <taxon>Candidatus Thermofontia</taxon>
        <taxon>Candidatus Thermofonsia Clade 1</taxon>
    </lineage>
</organism>
<dbReference type="Pfam" id="PF00156">
    <property type="entry name" value="Pribosyltran"/>
    <property type="match status" value="1"/>
</dbReference>
<dbReference type="EC" id="2.4.2.8" evidence="15"/>
<keyword evidence="6 15" id="KW-0963">Cytoplasm</keyword>
<dbReference type="GO" id="GO:0046100">
    <property type="term" value="P:hypoxanthine metabolic process"/>
    <property type="evidence" value="ECO:0007669"/>
    <property type="project" value="TreeGrafter"/>
</dbReference>
<dbReference type="GO" id="GO:0005829">
    <property type="term" value="C:cytosol"/>
    <property type="evidence" value="ECO:0007669"/>
    <property type="project" value="TreeGrafter"/>
</dbReference>
<evidence type="ECO:0000256" key="12">
    <source>
        <dbReference type="ARBA" id="ARBA00022842"/>
    </source>
</evidence>
<dbReference type="GO" id="GO:0006166">
    <property type="term" value="P:purine ribonucleoside salvage"/>
    <property type="evidence" value="ECO:0007669"/>
    <property type="project" value="UniProtKB-KW"/>
</dbReference>
<evidence type="ECO:0000256" key="13">
    <source>
        <dbReference type="ARBA" id="ARBA00048811"/>
    </source>
</evidence>
<evidence type="ECO:0000313" key="19">
    <source>
        <dbReference type="Proteomes" id="UP000228947"/>
    </source>
</evidence>
<sequence>MHSYLPFIEEILIDEETLQARIEALGAQINADYSHMSDLLLICVLKGGVLFLTDLMRHIHVPHAIDFMAISSYGPGARESSGIVRIDLDLRQNVEGRNLLIVEDIVDTGTTLAYLRRLLLARNPASLRICALLSKPSRRLTDIPIDYVGFEIPDKFVFGYGLDLDELYRNLPFIAAVKPGMYAHS</sequence>
<accession>A0A2M8PB98</accession>
<evidence type="ECO:0000256" key="7">
    <source>
        <dbReference type="ARBA" id="ARBA00022676"/>
    </source>
</evidence>
<evidence type="ECO:0000256" key="1">
    <source>
        <dbReference type="ARBA" id="ARBA00001946"/>
    </source>
</evidence>
<dbReference type="GO" id="GO:0032264">
    <property type="term" value="P:IMP salvage"/>
    <property type="evidence" value="ECO:0007669"/>
    <property type="project" value="UniProtKB-UniPathway"/>
</dbReference>
<comment type="caution">
    <text evidence="17">The sequence shown here is derived from an EMBL/GenBank/DDBJ whole genome shotgun (WGS) entry which is preliminary data.</text>
</comment>
<evidence type="ECO:0000313" key="17">
    <source>
        <dbReference type="EMBL" id="PJF34838.1"/>
    </source>
</evidence>
<protein>
    <recommendedName>
        <fullName evidence="15">Hypoxanthine phosphoribosyltransferase</fullName>
        <ecNumber evidence="15">2.4.2.8</ecNumber>
    </recommendedName>
</protein>
<dbReference type="Proteomes" id="UP000229681">
    <property type="component" value="Unassembled WGS sequence"/>
</dbReference>
<keyword evidence="8 15" id="KW-0808">Transferase</keyword>
<comment type="subcellular location">
    <subcellularLocation>
        <location evidence="2 15">Cytoplasm</location>
    </subcellularLocation>
</comment>
<dbReference type="GO" id="GO:0052657">
    <property type="term" value="F:guanine phosphoribosyltransferase activity"/>
    <property type="evidence" value="ECO:0007669"/>
    <property type="project" value="UniProtKB-ARBA"/>
</dbReference>
<dbReference type="PANTHER" id="PTHR43340">
    <property type="entry name" value="HYPOXANTHINE-GUANINE PHOSPHORIBOSYLTRANSFERASE"/>
    <property type="match status" value="1"/>
</dbReference>
<evidence type="ECO:0000256" key="4">
    <source>
        <dbReference type="ARBA" id="ARBA00004676"/>
    </source>
</evidence>
<dbReference type="InterPro" id="IPR005904">
    <property type="entry name" value="Hxn_phspho_trans"/>
</dbReference>
<evidence type="ECO:0000256" key="10">
    <source>
        <dbReference type="ARBA" id="ARBA00022726"/>
    </source>
</evidence>
<evidence type="ECO:0000256" key="8">
    <source>
        <dbReference type="ARBA" id="ARBA00022679"/>
    </source>
</evidence>
<evidence type="ECO:0000313" key="20">
    <source>
        <dbReference type="Proteomes" id="UP000229681"/>
    </source>
</evidence>
<evidence type="ECO:0000256" key="14">
    <source>
        <dbReference type="ARBA" id="ARBA00049402"/>
    </source>
</evidence>
<dbReference type="SUPFAM" id="SSF53271">
    <property type="entry name" value="PRTase-like"/>
    <property type="match status" value="1"/>
</dbReference>
<evidence type="ECO:0000256" key="11">
    <source>
        <dbReference type="ARBA" id="ARBA00022741"/>
    </source>
</evidence>
<dbReference type="GO" id="GO:0006178">
    <property type="term" value="P:guanine salvage"/>
    <property type="evidence" value="ECO:0007669"/>
    <property type="project" value="TreeGrafter"/>
</dbReference>
<dbReference type="PANTHER" id="PTHR43340:SF1">
    <property type="entry name" value="HYPOXANTHINE PHOSPHORIBOSYLTRANSFERASE"/>
    <property type="match status" value="1"/>
</dbReference>
<dbReference type="InterPro" id="IPR000836">
    <property type="entry name" value="PRTase_dom"/>
</dbReference>
<dbReference type="Proteomes" id="UP000228947">
    <property type="component" value="Unassembled WGS sequence"/>
</dbReference>
<evidence type="ECO:0000256" key="2">
    <source>
        <dbReference type="ARBA" id="ARBA00004496"/>
    </source>
</evidence>
<reference evidence="19 20" key="1">
    <citation type="submission" date="2017-11" db="EMBL/GenBank/DDBJ databases">
        <title>Evolution of Phototrophy in the Chloroflexi Phylum Driven by Horizontal Gene Transfer.</title>
        <authorList>
            <person name="Ward L.M."/>
            <person name="Hemp J."/>
            <person name="Shih P.M."/>
            <person name="Mcglynn S.E."/>
            <person name="Fischer W."/>
        </authorList>
    </citation>
    <scope>NUCLEOTIDE SEQUENCE [LARGE SCALE GENOMIC DNA]</scope>
    <source>
        <strain evidence="18">CP1_1M</strain>
        <strain evidence="17">JP3_13</strain>
    </source>
</reference>
<evidence type="ECO:0000256" key="6">
    <source>
        <dbReference type="ARBA" id="ARBA00022490"/>
    </source>
</evidence>